<protein>
    <submittedName>
        <fullName evidence="1">DUF2797 domain-containing protein</fullName>
    </submittedName>
</protein>
<reference evidence="1 2" key="1">
    <citation type="submission" date="2020-02" db="EMBL/GenBank/DDBJ databases">
        <title>Shewanella WXL01 sp. nov., a marine bacterium isolated from green algae in Luhuitou Fringing Reef (Northern South China Sea).</title>
        <authorList>
            <person name="Wang X."/>
        </authorList>
    </citation>
    <scope>NUCLEOTIDE SEQUENCE [LARGE SCALE GENOMIC DNA]</scope>
    <source>
        <strain evidence="1 2">MCCC 1A01895</strain>
    </source>
</reference>
<dbReference type="Pfam" id="PF10977">
    <property type="entry name" value="DUF2797"/>
    <property type="match status" value="1"/>
</dbReference>
<comment type="caution">
    <text evidence="1">The sequence shown here is derived from an EMBL/GenBank/DDBJ whole genome shotgun (WGS) entry which is preliminary data.</text>
</comment>
<sequence>MLGTLSKLKTSLNAHNEVQYQLPVGDNLVDLNPYIGKTLSLNHTGNIYCCSCGKKTKKSYSQGHCFVCMKKLASCDMCIMKPETCHFDQGTCREPQWAQNHCFVPHYVYLSNTSGIKVGITRNNQIPTRWIDQGATQGLPIFKVATRKLSGLIEIELAKFINDKTHWQAMLKGHNDDIDLVAKANILIPQIEQKLNEIAAQFDDVVIERLDENIQAIIYPIEQFPVKVKSHNFDKVPLVTGILQGIKGQYLLFDTGVINIRKFGSYEIEIVE</sequence>
<evidence type="ECO:0000313" key="1">
    <source>
        <dbReference type="EMBL" id="MBR9726877.1"/>
    </source>
</evidence>
<accession>A0ABS5HYL6</accession>
<evidence type="ECO:0000313" key="2">
    <source>
        <dbReference type="Proteomes" id="UP000811844"/>
    </source>
</evidence>
<dbReference type="EMBL" id="JAAIKR010000001">
    <property type="protein sequence ID" value="MBR9726877.1"/>
    <property type="molecule type" value="Genomic_DNA"/>
</dbReference>
<dbReference type="RefSeq" id="WP_153660608.1">
    <property type="nucleotide sequence ID" value="NZ_JAAIKR010000001.1"/>
</dbReference>
<proteinExistence type="predicted"/>
<gene>
    <name evidence="1" type="ORF">G3R48_02575</name>
</gene>
<name>A0ABS5HYL6_9GAMM</name>
<organism evidence="1 2">
    <name type="scientific">Shewanella intestini</name>
    <dbReference type="NCBI Taxonomy" id="2017544"/>
    <lineage>
        <taxon>Bacteria</taxon>
        <taxon>Pseudomonadati</taxon>
        <taxon>Pseudomonadota</taxon>
        <taxon>Gammaproteobacteria</taxon>
        <taxon>Alteromonadales</taxon>
        <taxon>Shewanellaceae</taxon>
        <taxon>Shewanella</taxon>
    </lineage>
</organism>
<dbReference type="InterPro" id="IPR021246">
    <property type="entry name" value="DUF2797"/>
</dbReference>
<dbReference type="Proteomes" id="UP000811844">
    <property type="component" value="Unassembled WGS sequence"/>
</dbReference>
<keyword evidence="2" id="KW-1185">Reference proteome</keyword>